<evidence type="ECO:0000256" key="1">
    <source>
        <dbReference type="ARBA" id="ARBA00004123"/>
    </source>
</evidence>
<evidence type="ECO:0000256" key="4">
    <source>
        <dbReference type="ARBA" id="ARBA00016009"/>
    </source>
</evidence>
<evidence type="ECO:0000256" key="5">
    <source>
        <dbReference type="ARBA" id="ARBA00022694"/>
    </source>
</evidence>
<evidence type="ECO:0000256" key="8">
    <source>
        <dbReference type="RuleBase" id="RU004398"/>
    </source>
</evidence>
<keyword evidence="6 8" id="KW-0539">Nucleus</keyword>
<sequence length="187" mass="20954">MLETVTLEHVPTSHSVHVAVFRNVTNAEFLQSQLLSRNADFEYAFIDASTVISRFHLLSAVYKAITVELSGSMKTPNVHSEIISEAYRRYGIQPSTKDVVVVKVLISRDDAPSTATSEDVAKHLETHVQGDPAPFSDDELARLTDWSKLRKYHKLNGVNYVEGIKDEQTKKRELELLVVSAMSLRGL</sequence>
<dbReference type="AlphaFoldDB" id="A0A9Q0AL57"/>
<protein>
    <recommendedName>
        <fullName evidence="4">EKC/KEOPS complex subunit CGI121</fullName>
    </recommendedName>
    <alternativeName>
        <fullName evidence="3">EKC/KEOPS complex subunit cgi121</fullName>
    </alternativeName>
</protein>
<proteinExistence type="inferred from homology"/>
<reference evidence="9" key="1">
    <citation type="submission" date="2021-03" db="EMBL/GenBank/DDBJ databases">
        <title>Revisited historic fungal species revealed as producer of novel bioactive compounds through whole genome sequencing and comparative genomics.</title>
        <authorList>
            <person name="Vignolle G.A."/>
            <person name="Hochenegger N."/>
            <person name="Mach R.L."/>
            <person name="Mach-Aigner A.R."/>
            <person name="Javad Rahimi M."/>
            <person name="Salim K.A."/>
            <person name="Chan C.M."/>
            <person name="Lim L.B.L."/>
            <person name="Cai F."/>
            <person name="Druzhinina I.S."/>
            <person name="U'Ren J.M."/>
            <person name="Derntl C."/>
        </authorList>
    </citation>
    <scope>NUCLEOTIDE SEQUENCE</scope>
    <source>
        <strain evidence="9">TUCIM 5799</strain>
    </source>
</reference>
<dbReference type="GO" id="GO:0005634">
    <property type="term" value="C:nucleus"/>
    <property type="evidence" value="ECO:0007669"/>
    <property type="project" value="UniProtKB-SubCell"/>
</dbReference>
<keyword evidence="10" id="KW-1185">Reference proteome</keyword>
<dbReference type="PANTHER" id="PTHR15840:SF10">
    <property type="entry name" value="EKC_KEOPS COMPLEX SUBUNIT TPRKB"/>
    <property type="match status" value="1"/>
</dbReference>
<dbReference type="InterPro" id="IPR036504">
    <property type="entry name" value="CGI121/TPRKB_sf"/>
</dbReference>
<evidence type="ECO:0000313" key="10">
    <source>
        <dbReference type="Proteomes" id="UP000829685"/>
    </source>
</evidence>
<dbReference type="Pfam" id="PF08617">
    <property type="entry name" value="CGI-121"/>
    <property type="match status" value="1"/>
</dbReference>
<evidence type="ECO:0000256" key="2">
    <source>
        <dbReference type="ARBA" id="ARBA00005546"/>
    </source>
</evidence>
<evidence type="ECO:0000313" key="9">
    <source>
        <dbReference type="EMBL" id="KAI1867556.1"/>
    </source>
</evidence>
<keyword evidence="5" id="KW-0819">tRNA processing</keyword>
<dbReference type="Gene3D" id="3.30.2380.10">
    <property type="entry name" value="CGI121/TPRKB"/>
    <property type="match status" value="1"/>
</dbReference>
<accession>A0A9Q0AL57</accession>
<comment type="caution">
    <text evidence="9">The sequence shown here is derived from an EMBL/GenBank/DDBJ whole genome shotgun (WGS) entry which is preliminary data.</text>
</comment>
<evidence type="ECO:0000256" key="6">
    <source>
        <dbReference type="ARBA" id="ARBA00023242"/>
    </source>
</evidence>
<organism evidence="9 10">
    <name type="scientific">Neoarthrinium moseri</name>
    <dbReference type="NCBI Taxonomy" id="1658444"/>
    <lineage>
        <taxon>Eukaryota</taxon>
        <taxon>Fungi</taxon>
        <taxon>Dikarya</taxon>
        <taxon>Ascomycota</taxon>
        <taxon>Pezizomycotina</taxon>
        <taxon>Sordariomycetes</taxon>
        <taxon>Xylariomycetidae</taxon>
        <taxon>Amphisphaeriales</taxon>
        <taxon>Apiosporaceae</taxon>
        <taxon>Neoarthrinium</taxon>
    </lineage>
</organism>
<evidence type="ECO:0000256" key="7">
    <source>
        <dbReference type="ARBA" id="ARBA00025043"/>
    </source>
</evidence>
<gene>
    <name evidence="9" type="ORF">JX265_007358</name>
</gene>
<comment type="function">
    <text evidence="7">Component of the EKC/KEOPS complex that is required for the formation of a threonylcarbamoyl group on adenosine at position 37 (t(6)A37) in tRNAs that read codons beginning with adenine. The complex is probably involved in the transfer of the threonylcarbamoyl moiety of threonylcarbamoyl-AMP (TC-AMP) to the N6 group of A37. CGI121 acts as an allosteric effector that regulates the t(6)A activity of the complex. The EKC/KEOPS complex also promotes both telomere uncapping and telomere elongation. The complex is required for efficient recruitment of transcriptional coactivators. CGI121 is not required for tRNA modification.</text>
</comment>
<comment type="similarity">
    <text evidence="2 8">Belongs to the CGI121/TPRKB family.</text>
</comment>
<dbReference type="GO" id="GO:0002949">
    <property type="term" value="P:tRNA threonylcarbamoyladenosine modification"/>
    <property type="evidence" value="ECO:0007669"/>
    <property type="project" value="TreeGrafter"/>
</dbReference>
<dbReference type="SUPFAM" id="SSF143870">
    <property type="entry name" value="PF0523-like"/>
    <property type="match status" value="1"/>
</dbReference>
<dbReference type="Proteomes" id="UP000829685">
    <property type="component" value="Unassembled WGS sequence"/>
</dbReference>
<dbReference type="PANTHER" id="PTHR15840">
    <property type="entry name" value="CGI-121 FAMILY MEMBER"/>
    <property type="match status" value="1"/>
</dbReference>
<dbReference type="InterPro" id="IPR013926">
    <property type="entry name" value="CGI121/TPRKB"/>
</dbReference>
<dbReference type="GO" id="GO:0005829">
    <property type="term" value="C:cytosol"/>
    <property type="evidence" value="ECO:0007669"/>
    <property type="project" value="TreeGrafter"/>
</dbReference>
<comment type="subcellular location">
    <subcellularLocation>
        <location evidence="1">Nucleus</location>
    </subcellularLocation>
</comment>
<dbReference type="EMBL" id="JAFIMR010000018">
    <property type="protein sequence ID" value="KAI1867556.1"/>
    <property type="molecule type" value="Genomic_DNA"/>
</dbReference>
<dbReference type="GO" id="GO:0000408">
    <property type="term" value="C:EKC/KEOPS complex"/>
    <property type="evidence" value="ECO:0007669"/>
    <property type="project" value="TreeGrafter"/>
</dbReference>
<evidence type="ECO:0000256" key="3">
    <source>
        <dbReference type="ARBA" id="ARBA00015316"/>
    </source>
</evidence>
<name>A0A9Q0AL57_9PEZI</name>